<sequence length="131" mass="13999">MDIEKDAHPLLHAIGFDRLLASDPAGVARVRFAPRPEFAHTNGTIVQGGFITAWLDNAMAFAVAARESGTGLATLELKVSFLDRVGVAPVEGEARVLRWGGSVVFLEADLFAADGRMLARASSTGKLLRPR</sequence>
<dbReference type="Proteomes" id="UP000249135">
    <property type="component" value="Unassembled WGS sequence"/>
</dbReference>
<comment type="caution">
    <text evidence="4">The sequence shown here is derived from an EMBL/GenBank/DDBJ whole genome shotgun (WGS) entry which is preliminary data.</text>
</comment>
<dbReference type="EMBL" id="QFPP01000260">
    <property type="protein sequence ID" value="PZQ70807.1"/>
    <property type="molecule type" value="Genomic_DNA"/>
</dbReference>
<dbReference type="PANTHER" id="PTHR21660:SF1">
    <property type="entry name" value="ACYL-COENZYME A THIOESTERASE 13"/>
    <property type="match status" value="1"/>
</dbReference>
<feature type="domain" description="Thioesterase" evidence="3">
    <location>
        <begin position="45"/>
        <end position="117"/>
    </location>
</feature>
<dbReference type="GO" id="GO:0047617">
    <property type="term" value="F:fatty acyl-CoA hydrolase activity"/>
    <property type="evidence" value="ECO:0007669"/>
    <property type="project" value="InterPro"/>
</dbReference>
<evidence type="ECO:0000313" key="5">
    <source>
        <dbReference type="Proteomes" id="UP000249135"/>
    </source>
</evidence>
<name>A0A2W5RJU0_VARPD</name>
<protein>
    <submittedName>
        <fullName evidence="4">PaaI family thioesterase</fullName>
    </submittedName>
</protein>
<dbReference type="InterPro" id="IPR006683">
    <property type="entry name" value="Thioestr_dom"/>
</dbReference>
<dbReference type="Pfam" id="PF03061">
    <property type="entry name" value="4HBT"/>
    <property type="match status" value="1"/>
</dbReference>
<dbReference type="Gene3D" id="3.10.129.10">
    <property type="entry name" value="Hotdog Thioesterase"/>
    <property type="match status" value="1"/>
</dbReference>
<evidence type="ECO:0000256" key="2">
    <source>
        <dbReference type="ARBA" id="ARBA00022801"/>
    </source>
</evidence>
<keyword evidence="2" id="KW-0378">Hydrolase</keyword>
<comment type="similarity">
    <text evidence="1">Belongs to the thioesterase PaaI family.</text>
</comment>
<evidence type="ECO:0000259" key="3">
    <source>
        <dbReference type="Pfam" id="PF03061"/>
    </source>
</evidence>
<organism evidence="4 5">
    <name type="scientific">Variovorax paradoxus</name>
    <dbReference type="NCBI Taxonomy" id="34073"/>
    <lineage>
        <taxon>Bacteria</taxon>
        <taxon>Pseudomonadati</taxon>
        <taxon>Pseudomonadota</taxon>
        <taxon>Betaproteobacteria</taxon>
        <taxon>Burkholderiales</taxon>
        <taxon>Comamonadaceae</taxon>
        <taxon>Variovorax</taxon>
    </lineage>
</organism>
<accession>A0A2W5RJU0</accession>
<reference evidence="4 5" key="1">
    <citation type="submission" date="2017-08" db="EMBL/GenBank/DDBJ databases">
        <title>Infants hospitalized years apart are colonized by the same room-sourced microbial strains.</title>
        <authorList>
            <person name="Brooks B."/>
            <person name="Olm M.R."/>
            <person name="Firek B.A."/>
            <person name="Baker R."/>
            <person name="Thomas B.C."/>
            <person name="Morowitz M.J."/>
            <person name="Banfield J.F."/>
        </authorList>
    </citation>
    <scope>NUCLEOTIDE SEQUENCE [LARGE SCALE GENOMIC DNA]</scope>
    <source>
        <strain evidence="4">S2_005_003_R2_41</strain>
    </source>
</reference>
<evidence type="ECO:0000256" key="1">
    <source>
        <dbReference type="ARBA" id="ARBA00008324"/>
    </source>
</evidence>
<dbReference type="SUPFAM" id="SSF54637">
    <property type="entry name" value="Thioesterase/thiol ester dehydrase-isomerase"/>
    <property type="match status" value="1"/>
</dbReference>
<dbReference type="InterPro" id="IPR039298">
    <property type="entry name" value="ACOT13"/>
</dbReference>
<evidence type="ECO:0000313" key="4">
    <source>
        <dbReference type="EMBL" id="PZQ70807.1"/>
    </source>
</evidence>
<gene>
    <name evidence="4" type="ORF">DI563_18125</name>
</gene>
<dbReference type="AlphaFoldDB" id="A0A2W5RJU0"/>
<dbReference type="PANTHER" id="PTHR21660">
    <property type="entry name" value="THIOESTERASE SUPERFAMILY MEMBER-RELATED"/>
    <property type="match status" value="1"/>
</dbReference>
<dbReference type="InterPro" id="IPR029069">
    <property type="entry name" value="HotDog_dom_sf"/>
</dbReference>
<dbReference type="CDD" id="cd03443">
    <property type="entry name" value="PaaI_thioesterase"/>
    <property type="match status" value="1"/>
</dbReference>
<proteinExistence type="inferred from homology"/>